<dbReference type="RefSeq" id="WP_097184589.1">
    <property type="nucleotide sequence ID" value="NZ_OCNK01000003.1"/>
</dbReference>
<dbReference type="EMBL" id="OCNK01000003">
    <property type="protein sequence ID" value="SOE01011.1"/>
    <property type="molecule type" value="Genomic_DNA"/>
</dbReference>
<protein>
    <submittedName>
        <fullName evidence="2">Uncharacterized protein</fullName>
    </submittedName>
</protein>
<sequence>MTEPAPDDARAVRLRWIARAVVAAIGLWFLAEGIAGVWGGAGLVVLAVVVVALAVGALSLTRRGR</sequence>
<feature type="transmembrane region" description="Helical" evidence="1">
    <location>
        <begin position="12"/>
        <end position="31"/>
    </location>
</feature>
<feature type="transmembrane region" description="Helical" evidence="1">
    <location>
        <begin position="37"/>
        <end position="60"/>
    </location>
</feature>
<evidence type="ECO:0000256" key="1">
    <source>
        <dbReference type="SAM" id="Phobius"/>
    </source>
</evidence>
<dbReference type="AlphaFoldDB" id="A0A286GZT6"/>
<proteinExistence type="predicted"/>
<dbReference type="Proteomes" id="UP000219482">
    <property type="component" value="Unassembled WGS sequence"/>
</dbReference>
<keyword evidence="1" id="KW-0472">Membrane</keyword>
<gene>
    <name evidence="2" type="ORF">SAMN06272739_2912</name>
</gene>
<keyword evidence="1" id="KW-1133">Transmembrane helix</keyword>
<evidence type="ECO:0000313" key="3">
    <source>
        <dbReference type="Proteomes" id="UP000219482"/>
    </source>
</evidence>
<name>A0A286GZT6_9ACTN</name>
<dbReference type="OrthoDB" id="9995376at2"/>
<accession>A0A286GZT6</accession>
<reference evidence="3" key="1">
    <citation type="submission" date="2017-09" db="EMBL/GenBank/DDBJ databases">
        <authorList>
            <person name="Varghese N."/>
            <person name="Submissions S."/>
        </authorList>
    </citation>
    <scope>NUCLEOTIDE SEQUENCE [LARGE SCALE GENOMIC DNA]</scope>
    <source>
        <strain evidence="3">DSM 44270</strain>
    </source>
</reference>
<keyword evidence="1" id="KW-0812">Transmembrane</keyword>
<organism evidence="2 3">
    <name type="scientific">Blastococcus haudaquaticus</name>
    <dbReference type="NCBI Taxonomy" id="1938745"/>
    <lineage>
        <taxon>Bacteria</taxon>
        <taxon>Bacillati</taxon>
        <taxon>Actinomycetota</taxon>
        <taxon>Actinomycetes</taxon>
        <taxon>Geodermatophilales</taxon>
        <taxon>Geodermatophilaceae</taxon>
        <taxon>Blastococcus</taxon>
    </lineage>
</organism>
<evidence type="ECO:0000313" key="2">
    <source>
        <dbReference type="EMBL" id="SOE01011.1"/>
    </source>
</evidence>
<keyword evidence="3" id="KW-1185">Reference proteome</keyword>